<gene>
    <name evidence="6" type="ORF">N307_02210</name>
</gene>
<reference evidence="6 7" key="1">
    <citation type="submission" date="2014-04" db="EMBL/GenBank/DDBJ databases">
        <title>Genome evolution of avian class.</title>
        <authorList>
            <person name="Zhang G."/>
            <person name="Li C."/>
        </authorList>
    </citation>
    <scope>NUCLEOTIDE SEQUENCE [LARGE SCALE GENOMIC DNA]</scope>
    <source>
        <strain evidence="6">BGI_N307</strain>
    </source>
</reference>
<proteinExistence type="predicted"/>
<feature type="region of interest" description="Disordered" evidence="4">
    <location>
        <begin position="110"/>
        <end position="142"/>
    </location>
</feature>
<evidence type="ECO:0000313" key="7">
    <source>
        <dbReference type="Proteomes" id="UP000053875"/>
    </source>
</evidence>
<dbReference type="GO" id="GO:0008270">
    <property type="term" value="F:zinc ion binding"/>
    <property type="evidence" value="ECO:0007669"/>
    <property type="project" value="UniProtKB-KW"/>
</dbReference>
<feature type="domain" description="CHHC U11-48K-type" evidence="5">
    <location>
        <begin position="42"/>
        <end position="69"/>
    </location>
</feature>
<name>A0A093GI19_DRYPU</name>
<feature type="non-terminal residue" evidence="6">
    <location>
        <position position="142"/>
    </location>
</feature>
<evidence type="ECO:0000259" key="5">
    <source>
        <dbReference type="PROSITE" id="PS51800"/>
    </source>
</evidence>
<evidence type="ECO:0000256" key="4">
    <source>
        <dbReference type="SAM" id="MobiDB-lite"/>
    </source>
</evidence>
<dbReference type="InterPro" id="IPR022776">
    <property type="entry name" value="TRM13/UPF0224_CHHC_Znf_dom"/>
</dbReference>
<accession>A0A093GI19</accession>
<keyword evidence="1" id="KW-0479">Metal-binding</keyword>
<dbReference type="PANTHER" id="PTHR21402">
    <property type="entry name" value="GAMETOCYTE SPECIFIC FACTOR 1-RELATED"/>
    <property type="match status" value="1"/>
</dbReference>
<sequence>DAQDPERLLQCPYNKQHQIRACRFPYHLVKCRKSHPEVAKQLATCPFSARHLVPQPGLGDHILSCSDRGLVEQDIVHQPWGSQRMAVSTWQAPPCEEDWEAALVTSPSPPFLSRATSAEKSQLPSRLRAPRSSPFPQVPWKS</sequence>
<evidence type="ECO:0000256" key="3">
    <source>
        <dbReference type="ARBA" id="ARBA00022833"/>
    </source>
</evidence>
<evidence type="ECO:0000256" key="2">
    <source>
        <dbReference type="ARBA" id="ARBA00022771"/>
    </source>
</evidence>
<dbReference type="SUPFAM" id="SSF57667">
    <property type="entry name" value="beta-beta-alpha zinc fingers"/>
    <property type="match status" value="1"/>
</dbReference>
<feature type="non-terminal residue" evidence="6">
    <location>
        <position position="1"/>
    </location>
</feature>
<dbReference type="InterPro" id="IPR051591">
    <property type="entry name" value="UPF0224_FAM112_RNA_Proc"/>
</dbReference>
<keyword evidence="2" id="KW-0863">Zinc-finger</keyword>
<evidence type="ECO:0000256" key="1">
    <source>
        <dbReference type="ARBA" id="ARBA00022723"/>
    </source>
</evidence>
<protein>
    <submittedName>
        <fullName evidence="6">Gametocyte-specific factor 1</fullName>
    </submittedName>
</protein>
<dbReference type="PROSITE" id="PS51800">
    <property type="entry name" value="ZF_CHHC_U11_48K"/>
    <property type="match status" value="2"/>
</dbReference>
<dbReference type="AlphaFoldDB" id="A0A093GI19"/>
<dbReference type="Proteomes" id="UP000053875">
    <property type="component" value="Unassembled WGS sequence"/>
</dbReference>
<dbReference type="STRING" id="118200.A0A093GI19"/>
<feature type="compositionally biased region" description="Polar residues" evidence="4">
    <location>
        <begin position="114"/>
        <end position="124"/>
    </location>
</feature>
<dbReference type="PANTHER" id="PTHR21402:SF5">
    <property type="entry name" value="GAMETOCYTE SPECIFIC FACTOR 1"/>
    <property type="match status" value="1"/>
</dbReference>
<dbReference type="EMBL" id="KL216506">
    <property type="protein sequence ID" value="KFV69890.1"/>
    <property type="molecule type" value="Genomic_DNA"/>
</dbReference>
<dbReference type="InterPro" id="IPR036236">
    <property type="entry name" value="Znf_C2H2_sf"/>
</dbReference>
<dbReference type="Pfam" id="PF05253">
    <property type="entry name" value="zf-U11-48K"/>
    <property type="match status" value="2"/>
</dbReference>
<keyword evidence="3" id="KW-0862">Zinc</keyword>
<keyword evidence="7" id="KW-1185">Reference proteome</keyword>
<evidence type="ECO:0000313" key="6">
    <source>
        <dbReference type="EMBL" id="KFV69890.1"/>
    </source>
</evidence>
<organism evidence="6 7">
    <name type="scientific">Dryobates pubescens</name>
    <name type="common">Downy woodpecker</name>
    <name type="synonym">Picoides pubescens</name>
    <dbReference type="NCBI Taxonomy" id="118200"/>
    <lineage>
        <taxon>Eukaryota</taxon>
        <taxon>Metazoa</taxon>
        <taxon>Chordata</taxon>
        <taxon>Craniata</taxon>
        <taxon>Vertebrata</taxon>
        <taxon>Euteleostomi</taxon>
        <taxon>Archelosauria</taxon>
        <taxon>Archosauria</taxon>
        <taxon>Dinosauria</taxon>
        <taxon>Saurischia</taxon>
        <taxon>Theropoda</taxon>
        <taxon>Coelurosauria</taxon>
        <taxon>Aves</taxon>
        <taxon>Neognathae</taxon>
        <taxon>Neoaves</taxon>
        <taxon>Telluraves</taxon>
        <taxon>Coraciimorphae</taxon>
        <taxon>Piciformes</taxon>
        <taxon>Picidae</taxon>
        <taxon>Dryobates</taxon>
    </lineage>
</organism>
<feature type="domain" description="CHHC U11-48K-type" evidence="5">
    <location>
        <begin position="8"/>
        <end position="35"/>
    </location>
</feature>